<dbReference type="EMBL" id="JPOX01000006">
    <property type="protein sequence ID" value="KFX50734.1"/>
    <property type="molecule type" value="Genomic_DNA"/>
</dbReference>
<evidence type="ECO:0000256" key="4">
    <source>
        <dbReference type="ARBA" id="ARBA00023136"/>
    </source>
</evidence>
<feature type="transmembrane region" description="Helical" evidence="6">
    <location>
        <begin position="128"/>
        <end position="147"/>
    </location>
</feature>
<dbReference type="InterPro" id="IPR007568">
    <property type="entry name" value="RTA1"/>
</dbReference>
<evidence type="ECO:0000256" key="1">
    <source>
        <dbReference type="ARBA" id="ARBA00004141"/>
    </source>
</evidence>
<feature type="transmembrane region" description="Helical" evidence="6">
    <location>
        <begin position="90"/>
        <end position="108"/>
    </location>
</feature>
<sequence length="300" mass="32289">MPSSHASCTEVSAQCPVSATTLGYYPNLGANVFFVVMYALCAIFTLGIGLWKKTWVFGVVVFAGFALETCGYIGRVLMHSNPWSDPGFKLDLVCIILAPTLICAGIYLTLKHVARTVGPDFSRIKPRLYTWIFIPFDVFCLCLQGVGGGVDAAASDKTPIDVKTLKTGNDIIIAGIALQVVNLAVFGLFSLDFFVAARKHFRNPSEKVRNSAEAQICVAEMAGGWGNSIMRNEVLFYVLEGAMILYPAMLLSIFAPGLYFPEMGSKSLPASSTASDSENAVAANEESKPATPEDGMMANH</sequence>
<keyword evidence="4 6" id="KW-0472">Membrane</keyword>
<feature type="transmembrane region" description="Helical" evidence="6">
    <location>
        <begin position="28"/>
        <end position="48"/>
    </location>
</feature>
<dbReference type="AlphaFoldDB" id="A0A093VL63"/>
<reference evidence="7" key="2">
    <citation type="journal article" date="2014" name="PLoS Genet.">
        <title>Signature gene expression reveals novel clues to the molecular mechanisms of dimorphic transition in Penicillium marneffei.</title>
        <authorList>
            <person name="Yang E."/>
            <person name="Wang G."/>
            <person name="Cai J."/>
            <person name="Woo P.C."/>
            <person name="Lau S.K."/>
            <person name="Yuen K.-Y."/>
            <person name="Chow W.-N."/>
            <person name="Lin X."/>
        </authorList>
    </citation>
    <scope>NUCLEOTIDE SEQUENCE</scope>
    <source>
        <strain evidence="7">PM1</strain>
    </source>
</reference>
<evidence type="ECO:0000313" key="7">
    <source>
        <dbReference type="EMBL" id="KFX50734.1"/>
    </source>
</evidence>
<dbReference type="GO" id="GO:0000324">
    <property type="term" value="C:fungal-type vacuole"/>
    <property type="evidence" value="ECO:0007669"/>
    <property type="project" value="TreeGrafter"/>
</dbReference>
<feature type="region of interest" description="Disordered" evidence="5">
    <location>
        <begin position="269"/>
        <end position="300"/>
    </location>
</feature>
<gene>
    <name evidence="7" type="ORF">GQ26_0060440</name>
</gene>
<comment type="subcellular location">
    <subcellularLocation>
        <location evidence="1">Membrane</location>
        <topology evidence="1">Multi-pass membrane protein</topology>
    </subcellularLocation>
</comment>
<evidence type="ECO:0000256" key="2">
    <source>
        <dbReference type="ARBA" id="ARBA00022692"/>
    </source>
</evidence>
<keyword evidence="3 6" id="KW-1133">Transmembrane helix</keyword>
<comment type="caution">
    <text evidence="7">The sequence shown here is derived from an EMBL/GenBank/DDBJ whole genome shotgun (WGS) entry which is preliminary data.</text>
</comment>
<dbReference type="GO" id="GO:0005886">
    <property type="term" value="C:plasma membrane"/>
    <property type="evidence" value="ECO:0007669"/>
    <property type="project" value="TreeGrafter"/>
</dbReference>
<evidence type="ECO:0000256" key="5">
    <source>
        <dbReference type="SAM" id="MobiDB-lite"/>
    </source>
</evidence>
<organism evidence="7">
    <name type="scientific">Talaromyces marneffei PM1</name>
    <dbReference type="NCBI Taxonomy" id="1077442"/>
    <lineage>
        <taxon>Eukaryota</taxon>
        <taxon>Fungi</taxon>
        <taxon>Dikarya</taxon>
        <taxon>Ascomycota</taxon>
        <taxon>Pezizomycotina</taxon>
        <taxon>Eurotiomycetes</taxon>
        <taxon>Eurotiomycetidae</taxon>
        <taxon>Eurotiales</taxon>
        <taxon>Trichocomaceae</taxon>
        <taxon>Talaromyces</taxon>
        <taxon>Talaromyces sect. Talaromyces</taxon>
    </lineage>
</organism>
<proteinExistence type="predicted"/>
<keyword evidence="2 6" id="KW-0812">Transmembrane</keyword>
<dbReference type="PANTHER" id="PTHR31465:SF8">
    <property type="entry name" value="DOMAIN PROTEIN, PUTATIVE (AFU_ORTHOLOGUE AFUA_6G14140)-RELATED"/>
    <property type="match status" value="1"/>
</dbReference>
<evidence type="ECO:0000256" key="3">
    <source>
        <dbReference type="ARBA" id="ARBA00022989"/>
    </source>
</evidence>
<evidence type="ECO:0000256" key="6">
    <source>
        <dbReference type="SAM" id="Phobius"/>
    </source>
</evidence>
<feature type="transmembrane region" description="Helical" evidence="6">
    <location>
        <begin position="234"/>
        <end position="259"/>
    </location>
</feature>
<feature type="compositionally biased region" description="Polar residues" evidence="5">
    <location>
        <begin position="269"/>
        <end position="278"/>
    </location>
</feature>
<dbReference type="PANTHER" id="PTHR31465">
    <property type="entry name" value="PROTEIN RTA1-RELATED"/>
    <property type="match status" value="1"/>
</dbReference>
<dbReference type="Pfam" id="PF04479">
    <property type="entry name" value="RTA1"/>
    <property type="match status" value="1"/>
</dbReference>
<feature type="transmembrane region" description="Helical" evidence="6">
    <location>
        <begin position="171"/>
        <end position="197"/>
    </location>
</feature>
<feature type="transmembrane region" description="Helical" evidence="6">
    <location>
        <begin position="55"/>
        <end position="78"/>
    </location>
</feature>
<name>A0A093VL63_TALMA</name>
<accession>A0A093VL63</accession>
<reference key="1">
    <citation type="journal article" date="2014" name="PLoS Genet.">
        <title>Signature Gene Expression Reveals Novel Clues to the Molecular Mechanisms of Dimorphic Transition in Penicillium marneffei.</title>
        <authorList>
            <person name="Yang E."/>
            <person name="Wang G."/>
            <person name="Cai J."/>
            <person name="Woo P.C."/>
            <person name="Lau S.K."/>
            <person name="Yuen K.-Y."/>
            <person name="Chow W.-N."/>
            <person name="Lin X."/>
        </authorList>
    </citation>
    <scope>NUCLEOTIDE SEQUENCE [LARGE SCALE GENOMIC DNA]</scope>
    <source>
        <strain>PM1</strain>
    </source>
</reference>
<protein>
    <submittedName>
        <fullName evidence="7">Sphingoid long-chain base transporter RSB1</fullName>
    </submittedName>
</protein>